<keyword evidence="1" id="KW-1133">Transmembrane helix</keyword>
<dbReference type="Proteomes" id="UP001162031">
    <property type="component" value="Unassembled WGS sequence"/>
</dbReference>
<accession>A0AAV0UE36</accession>
<feature type="chain" id="PRO_5043695781" description="RxLR effector protein" evidence="2">
    <location>
        <begin position="29"/>
        <end position="140"/>
    </location>
</feature>
<evidence type="ECO:0008006" key="5">
    <source>
        <dbReference type="Google" id="ProtNLM"/>
    </source>
</evidence>
<reference evidence="3" key="1">
    <citation type="submission" date="2022-12" db="EMBL/GenBank/DDBJ databases">
        <authorList>
            <person name="Webb A."/>
        </authorList>
    </citation>
    <scope>NUCLEOTIDE SEQUENCE</scope>
    <source>
        <strain evidence="3">Hp1</strain>
    </source>
</reference>
<evidence type="ECO:0000256" key="1">
    <source>
        <dbReference type="SAM" id="Phobius"/>
    </source>
</evidence>
<keyword evidence="1" id="KW-0472">Membrane</keyword>
<organism evidence="3 4">
    <name type="scientific">Hyaloperonospora brassicae</name>
    <name type="common">Brassica downy mildew</name>
    <name type="synonym">Peronospora brassicae</name>
    <dbReference type="NCBI Taxonomy" id="162125"/>
    <lineage>
        <taxon>Eukaryota</taxon>
        <taxon>Sar</taxon>
        <taxon>Stramenopiles</taxon>
        <taxon>Oomycota</taxon>
        <taxon>Peronosporomycetes</taxon>
        <taxon>Peronosporales</taxon>
        <taxon>Peronosporaceae</taxon>
        <taxon>Hyaloperonospora</taxon>
    </lineage>
</organism>
<dbReference type="AlphaFoldDB" id="A0AAV0UE36"/>
<protein>
    <recommendedName>
        <fullName evidence="5">RxLR effector protein</fullName>
    </recommendedName>
</protein>
<name>A0AAV0UE36_HYABA</name>
<evidence type="ECO:0000313" key="4">
    <source>
        <dbReference type="Proteomes" id="UP001162031"/>
    </source>
</evidence>
<keyword evidence="1" id="KW-0812">Transmembrane</keyword>
<keyword evidence="4" id="KW-1185">Reference proteome</keyword>
<dbReference type="EMBL" id="CANTFL010001211">
    <property type="protein sequence ID" value="CAI5734070.1"/>
    <property type="molecule type" value="Genomic_DNA"/>
</dbReference>
<proteinExistence type="predicted"/>
<evidence type="ECO:0000256" key="2">
    <source>
        <dbReference type="SAM" id="SignalP"/>
    </source>
</evidence>
<gene>
    <name evidence="3" type="ORF">HBR001_LOCUS6043</name>
</gene>
<sequence length="140" mass="15221">MQTTHSSLTKVVAVLLLLLLLRDRECGSARSSATVKHDATNGYNLKHGGKDRRDNNYLKGPNAVEERAESAQLVEEVVTKLSSVRDLEPQANKVVEKIEEIPNKGRHASVTVLIGLLKMIASVAVASSLIGYIVYRVGNS</sequence>
<keyword evidence="2" id="KW-0732">Signal</keyword>
<comment type="caution">
    <text evidence="3">The sequence shown here is derived from an EMBL/GenBank/DDBJ whole genome shotgun (WGS) entry which is preliminary data.</text>
</comment>
<evidence type="ECO:0000313" key="3">
    <source>
        <dbReference type="EMBL" id="CAI5734070.1"/>
    </source>
</evidence>
<feature type="signal peptide" evidence="2">
    <location>
        <begin position="1"/>
        <end position="28"/>
    </location>
</feature>
<feature type="transmembrane region" description="Helical" evidence="1">
    <location>
        <begin position="112"/>
        <end position="135"/>
    </location>
</feature>